<dbReference type="EMBL" id="CABITT030000002">
    <property type="protein sequence ID" value="VVA94186.1"/>
    <property type="molecule type" value="Genomic_DNA"/>
</dbReference>
<keyword evidence="2" id="KW-1185">Reference proteome</keyword>
<organism evidence="1 2">
    <name type="scientific">Arabis nemorensis</name>
    <dbReference type="NCBI Taxonomy" id="586526"/>
    <lineage>
        <taxon>Eukaryota</taxon>
        <taxon>Viridiplantae</taxon>
        <taxon>Streptophyta</taxon>
        <taxon>Embryophyta</taxon>
        <taxon>Tracheophyta</taxon>
        <taxon>Spermatophyta</taxon>
        <taxon>Magnoliopsida</taxon>
        <taxon>eudicotyledons</taxon>
        <taxon>Gunneridae</taxon>
        <taxon>Pentapetalae</taxon>
        <taxon>rosids</taxon>
        <taxon>malvids</taxon>
        <taxon>Brassicales</taxon>
        <taxon>Brassicaceae</taxon>
        <taxon>Arabideae</taxon>
        <taxon>Arabis</taxon>
    </lineage>
</organism>
<sequence length="61" mass="7028">MVFIHMRSSVRVFDGFHFGDGLLQSLCMLSHVDIDLSPSVILLLFLFCDKPCWQLSRMLLV</sequence>
<evidence type="ECO:0000313" key="2">
    <source>
        <dbReference type="Proteomes" id="UP000489600"/>
    </source>
</evidence>
<gene>
    <name evidence="1" type="ORF">ANE_LOCUS4631</name>
</gene>
<dbReference type="Proteomes" id="UP000489600">
    <property type="component" value="Unassembled WGS sequence"/>
</dbReference>
<proteinExistence type="predicted"/>
<dbReference type="AlphaFoldDB" id="A0A565AXM5"/>
<comment type="caution">
    <text evidence="1">The sequence shown here is derived from an EMBL/GenBank/DDBJ whole genome shotgun (WGS) entry which is preliminary data.</text>
</comment>
<evidence type="ECO:0000313" key="1">
    <source>
        <dbReference type="EMBL" id="VVA94186.1"/>
    </source>
</evidence>
<accession>A0A565AXM5</accession>
<name>A0A565AXM5_9BRAS</name>
<reference evidence="1" key="1">
    <citation type="submission" date="2019-07" db="EMBL/GenBank/DDBJ databases">
        <authorList>
            <person name="Dittberner H."/>
        </authorList>
    </citation>
    <scope>NUCLEOTIDE SEQUENCE [LARGE SCALE GENOMIC DNA]</scope>
</reference>
<protein>
    <submittedName>
        <fullName evidence="1">Uncharacterized protein</fullName>
    </submittedName>
</protein>